<proteinExistence type="predicted"/>
<dbReference type="SUPFAM" id="SSF111331">
    <property type="entry name" value="NAD kinase/diacylglycerol kinase-like"/>
    <property type="match status" value="1"/>
</dbReference>
<dbReference type="GO" id="GO:0007165">
    <property type="term" value="P:signal transduction"/>
    <property type="evidence" value="ECO:0007669"/>
    <property type="project" value="InterPro"/>
</dbReference>
<dbReference type="FunFam" id="3.40.50.10330:FF:000001">
    <property type="entry name" value="Diacylglycerol kinase"/>
    <property type="match status" value="1"/>
</dbReference>
<dbReference type="EMBL" id="SRLO01002049">
    <property type="protein sequence ID" value="TNN34069.1"/>
    <property type="molecule type" value="Genomic_DNA"/>
</dbReference>
<organism evidence="3 4">
    <name type="scientific">Liparis tanakae</name>
    <name type="common">Tanaka's snailfish</name>
    <dbReference type="NCBI Taxonomy" id="230148"/>
    <lineage>
        <taxon>Eukaryota</taxon>
        <taxon>Metazoa</taxon>
        <taxon>Chordata</taxon>
        <taxon>Craniata</taxon>
        <taxon>Vertebrata</taxon>
        <taxon>Euteleostomi</taxon>
        <taxon>Actinopterygii</taxon>
        <taxon>Neopterygii</taxon>
        <taxon>Teleostei</taxon>
        <taxon>Neoteleostei</taxon>
        <taxon>Acanthomorphata</taxon>
        <taxon>Eupercaria</taxon>
        <taxon>Perciformes</taxon>
        <taxon>Cottioidei</taxon>
        <taxon>Cottales</taxon>
        <taxon>Liparidae</taxon>
        <taxon>Liparis</taxon>
    </lineage>
</organism>
<name>A0A4Z2EYX9_9TELE</name>
<dbReference type="Gene3D" id="3.40.50.10330">
    <property type="entry name" value="Probable inorganic polyphosphate/atp-NAD kinase, domain 1"/>
    <property type="match status" value="1"/>
</dbReference>
<keyword evidence="3" id="KW-0418">Kinase</keyword>
<keyword evidence="3" id="KW-0808">Transferase</keyword>
<evidence type="ECO:0000256" key="1">
    <source>
        <dbReference type="SAM" id="MobiDB-lite"/>
    </source>
</evidence>
<feature type="domain" description="DAGKc" evidence="2">
    <location>
        <begin position="81"/>
        <end position="216"/>
    </location>
</feature>
<dbReference type="PROSITE" id="PS50146">
    <property type="entry name" value="DAGK"/>
    <property type="match status" value="1"/>
</dbReference>
<keyword evidence="4" id="KW-1185">Reference proteome</keyword>
<reference evidence="3 4" key="1">
    <citation type="submission" date="2019-03" db="EMBL/GenBank/DDBJ databases">
        <title>First draft genome of Liparis tanakae, snailfish: a comprehensive survey of snailfish specific genes.</title>
        <authorList>
            <person name="Kim W."/>
            <person name="Song I."/>
            <person name="Jeong J.-H."/>
            <person name="Kim D."/>
            <person name="Kim S."/>
            <person name="Ryu S."/>
            <person name="Song J.Y."/>
            <person name="Lee S.K."/>
        </authorList>
    </citation>
    <scope>NUCLEOTIDE SEQUENCE [LARGE SCALE GENOMIC DNA]</scope>
    <source>
        <tissue evidence="3">Muscle</tissue>
    </source>
</reference>
<dbReference type="InterPro" id="IPR017438">
    <property type="entry name" value="ATP-NAD_kinase_N"/>
</dbReference>
<protein>
    <submittedName>
        <fullName evidence="3">Diacylglycerol kinase delta</fullName>
    </submittedName>
</protein>
<dbReference type="GO" id="GO:0005886">
    <property type="term" value="C:plasma membrane"/>
    <property type="evidence" value="ECO:0007669"/>
    <property type="project" value="TreeGrafter"/>
</dbReference>
<dbReference type="InterPro" id="IPR037607">
    <property type="entry name" value="DGK"/>
</dbReference>
<dbReference type="Pfam" id="PF00781">
    <property type="entry name" value="DAGK_cat"/>
    <property type="match status" value="1"/>
</dbReference>
<evidence type="ECO:0000259" key="2">
    <source>
        <dbReference type="PROSITE" id="PS50146"/>
    </source>
</evidence>
<evidence type="ECO:0000313" key="3">
    <source>
        <dbReference type="EMBL" id="TNN34069.1"/>
    </source>
</evidence>
<sequence>MADSSEPLPGASSPRRPPRRGEMTSSPGRDLPPFEDESEGLMGDAPVHEEEEEEEGDGEELIGDGMESIDSDGFWEATSASCSSPLLVLVNSKSGDNQGVKFLRKFKQLLNPAQVFDLMNGGPELGLRLFQRFVTFRILVCGGDGSVGWVLSELDKLNLHKQCQLGVLPLGTGNDLARVLGWGGLCDDDAQLLQILEKLERATTKMLDRWSVMTYEEATPTKRTPLGRDGDDEDGDLDSPLQVRRLFVIVFLAANFLHRAETGYWGGELPVRINLIHQGAPERQKHTSTCGYIF</sequence>
<comment type="caution">
    <text evidence="3">The sequence shown here is derived from an EMBL/GenBank/DDBJ whole genome shotgun (WGS) entry which is preliminary data.</text>
</comment>
<dbReference type="PANTHER" id="PTHR11255">
    <property type="entry name" value="DIACYLGLYCEROL KINASE"/>
    <property type="match status" value="1"/>
</dbReference>
<evidence type="ECO:0000313" key="4">
    <source>
        <dbReference type="Proteomes" id="UP000314294"/>
    </source>
</evidence>
<dbReference type="SMART" id="SM00046">
    <property type="entry name" value="DAGKc"/>
    <property type="match status" value="1"/>
</dbReference>
<dbReference type="InterPro" id="IPR001206">
    <property type="entry name" value="Diacylglycerol_kinase_cat_dom"/>
</dbReference>
<dbReference type="GO" id="GO:0004143">
    <property type="term" value="F:ATP-dependent diacylglycerol kinase activity"/>
    <property type="evidence" value="ECO:0007669"/>
    <property type="project" value="InterPro"/>
</dbReference>
<dbReference type="Proteomes" id="UP000314294">
    <property type="component" value="Unassembled WGS sequence"/>
</dbReference>
<dbReference type="InterPro" id="IPR016064">
    <property type="entry name" value="NAD/diacylglycerol_kinase_sf"/>
</dbReference>
<dbReference type="PANTHER" id="PTHR11255:SF33">
    <property type="entry name" value="DIACYLGLYCEROL KINASE KAPPA"/>
    <property type="match status" value="1"/>
</dbReference>
<gene>
    <name evidence="3" type="primary">DGKD</name>
    <name evidence="3" type="ORF">EYF80_055769</name>
</gene>
<feature type="region of interest" description="Disordered" evidence="1">
    <location>
        <begin position="1"/>
        <end position="68"/>
    </location>
</feature>
<dbReference type="OrthoDB" id="196165at2759"/>
<accession>A0A4Z2EYX9</accession>
<feature type="compositionally biased region" description="Acidic residues" evidence="1">
    <location>
        <begin position="49"/>
        <end position="68"/>
    </location>
</feature>
<dbReference type="AlphaFoldDB" id="A0A4Z2EYX9"/>